<evidence type="ECO:0000313" key="1">
    <source>
        <dbReference type="EMBL" id="RAJ98322.1"/>
    </source>
</evidence>
<sequence length="215" mass="24105">MPERHNSHDDLLAHLRQATSAPHQALERSALMRQLLQSSLSRERYIQVLTVFAQFYQQVDDCFRSASNLPNGYTYQPRLSWLLRDLNAMNAETQFDSGQPSWRHQFESATTNEQQAMLLGFAYVVEGSSQGAKIIAPKVAKLLKLTPSTGLAYFSAQADGPHAWPVLLKHLSQVTPTAEQCALSCHAATQLFEFLQHLVEHVLDLNPLDEGSYLA</sequence>
<reference evidence="1 3" key="2">
    <citation type="submission" date="2018-06" db="EMBL/GenBank/DDBJ databases">
        <title>Genomic Encyclopedia of Type Strains, Phase III (KMG-III): the genomes of soil and plant-associated and newly described type strains.</title>
        <authorList>
            <person name="Whitman W."/>
        </authorList>
    </citation>
    <scope>NUCLEOTIDE SEQUENCE [LARGE SCALE GENOMIC DNA]</scope>
    <source>
        <strain evidence="1 3">CGMCC 1.15366</strain>
    </source>
</reference>
<evidence type="ECO:0000313" key="4">
    <source>
        <dbReference type="Proteomes" id="UP000287865"/>
    </source>
</evidence>
<dbReference type="GO" id="GO:0006788">
    <property type="term" value="P:heme oxidation"/>
    <property type="evidence" value="ECO:0007669"/>
    <property type="project" value="InterPro"/>
</dbReference>
<organism evidence="1 3">
    <name type="scientific">Aliidiomarina maris</name>
    <dbReference type="NCBI Taxonomy" id="531312"/>
    <lineage>
        <taxon>Bacteria</taxon>
        <taxon>Pseudomonadati</taxon>
        <taxon>Pseudomonadota</taxon>
        <taxon>Gammaproteobacteria</taxon>
        <taxon>Alteromonadales</taxon>
        <taxon>Idiomarinaceae</taxon>
        <taxon>Aliidiomarina</taxon>
    </lineage>
</organism>
<dbReference type="RefSeq" id="WP_111569168.1">
    <property type="nucleotide sequence ID" value="NZ_PIPK01000005.1"/>
</dbReference>
<dbReference type="OrthoDB" id="114943at2"/>
<dbReference type="CDD" id="cd19166">
    <property type="entry name" value="HemeO-bac"/>
    <property type="match status" value="1"/>
</dbReference>
<keyword evidence="4" id="KW-1185">Reference proteome</keyword>
<dbReference type="InterPro" id="IPR016084">
    <property type="entry name" value="Haem_Oase-like_multi-hlx"/>
</dbReference>
<evidence type="ECO:0000313" key="3">
    <source>
        <dbReference type="Proteomes" id="UP000249203"/>
    </source>
</evidence>
<dbReference type="EMBL" id="QLMD01000005">
    <property type="protein sequence ID" value="RAJ98322.1"/>
    <property type="molecule type" value="Genomic_DNA"/>
</dbReference>
<dbReference type="Pfam" id="PF01126">
    <property type="entry name" value="Heme_oxygenase"/>
    <property type="match status" value="1"/>
</dbReference>
<evidence type="ECO:0000313" key="2">
    <source>
        <dbReference type="EMBL" id="RUO24853.1"/>
    </source>
</evidence>
<name>A0A327WY68_9GAMM</name>
<comment type="caution">
    <text evidence="1">The sequence shown here is derived from an EMBL/GenBank/DDBJ whole genome shotgun (WGS) entry which is preliminary data.</text>
</comment>
<gene>
    <name evidence="1" type="ORF">B0I24_10574</name>
    <name evidence="2" type="ORF">CWE07_07365</name>
</gene>
<dbReference type="InterPro" id="IPR016053">
    <property type="entry name" value="Haem_Oase-like"/>
</dbReference>
<dbReference type="GO" id="GO:0004392">
    <property type="term" value="F:heme oxygenase (decyclizing) activity"/>
    <property type="evidence" value="ECO:0007669"/>
    <property type="project" value="InterPro"/>
</dbReference>
<dbReference type="Proteomes" id="UP000249203">
    <property type="component" value="Unassembled WGS sequence"/>
</dbReference>
<proteinExistence type="predicted"/>
<protein>
    <submittedName>
        <fullName evidence="1">Heme oxygenase</fullName>
    </submittedName>
</protein>
<dbReference type="AlphaFoldDB" id="A0A327WY68"/>
<dbReference type="Proteomes" id="UP000287865">
    <property type="component" value="Unassembled WGS sequence"/>
</dbReference>
<dbReference type="SUPFAM" id="SSF48613">
    <property type="entry name" value="Heme oxygenase-like"/>
    <property type="match status" value="1"/>
</dbReference>
<dbReference type="EMBL" id="PIPK01000005">
    <property type="protein sequence ID" value="RUO24853.1"/>
    <property type="molecule type" value="Genomic_DNA"/>
</dbReference>
<reference evidence="2 4" key="1">
    <citation type="journal article" date="2018" name="Front. Microbiol.">
        <title>Genome-Based Analysis Reveals the Taxonomy and Diversity of the Family Idiomarinaceae.</title>
        <authorList>
            <person name="Liu Y."/>
            <person name="Lai Q."/>
            <person name="Shao Z."/>
        </authorList>
    </citation>
    <scope>NUCLEOTIDE SEQUENCE [LARGE SCALE GENOMIC DNA]</scope>
    <source>
        <strain evidence="2 4">CF12-14</strain>
    </source>
</reference>
<dbReference type="Gene3D" id="1.20.910.10">
    <property type="entry name" value="Heme oxygenase-like"/>
    <property type="match status" value="1"/>
</dbReference>
<accession>A0A327WY68</accession>